<dbReference type="AlphaFoldDB" id="A0A8T2JPD2"/>
<reference evidence="3" key="1">
    <citation type="thesis" date="2020" institute="ProQuest LLC" country="789 East Eisenhower Parkway, Ann Arbor, MI, USA">
        <title>Comparative Genomics and Chromosome Evolution.</title>
        <authorList>
            <person name="Mudd A.B."/>
        </authorList>
    </citation>
    <scope>NUCLEOTIDE SEQUENCE</scope>
    <source>
        <strain evidence="3">Female2</strain>
        <tissue evidence="3">Blood</tissue>
    </source>
</reference>
<feature type="chain" id="PRO_5035858488" evidence="2">
    <location>
        <begin position="21"/>
        <end position="394"/>
    </location>
</feature>
<accession>A0A8T2JPD2</accession>
<sequence length="394" mass="40654">MLLFLLKAVLLCFPWGPLKTSAIVSLTSTPLFTMDALNSSESEEPKQAFTVLLDVSHGTTESDTATDGGTQESAVTSMLTPVANNVAGGVENTIKVQELTPTSIDPTQLISPGLFTNTNIEKVFSTQDSPSKDIGNNTTVIPLLENNKAPPYDDPIYSFLEIPRENNTTEKQCFCNIPGPEGQKGDKGERGDPGSPGIVGENGQQGFEGTKGNQGQKGSKGEKGQKGSKGDPGEIGVGGPKGEPGDTCPFCEKGEKGNKGRGGFLGFKGEKGEPGFKGDLGPKGNTGEKGSSGAEGPPGKSGEVGQKGSMGLKGSIGLKGNRGIPGSLGAPGVQGLAGMPGRKGEKGEKGACAGHENIAFSVGLEQQNNILLPGSPLKFDKIFCNYCLHSGRES</sequence>
<dbReference type="InterPro" id="IPR050938">
    <property type="entry name" value="Collagen_Structural_Proteins"/>
</dbReference>
<comment type="caution">
    <text evidence="3">The sequence shown here is derived from an EMBL/GenBank/DDBJ whole genome shotgun (WGS) entry which is preliminary data.</text>
</comment>
<feature type="compositionally biased region" description="Gly residues" evidence="1">
    <location>
        <begin position="233"/>
        <end position="242"/>
    </location>
</feature>
<feature type="signal peptide" evidence="2">
    <location>
        <begin position="1"/>
        <end position="20"/>
    </location>
</feature>
<proteinExistence type="predicted"/>
<dbReference type="Proteomes" id="UP000812440">
    <property type="component" value="Chromosome 5"/>
</dbReference>
<protein>
    <submittedName>
        <fullName evidence="3">Uncharacterized protein</fullName>
    </submittedName>
</protein>
<feature type="compositionally biased region" description="Basic and acidic residues" evidence="1">
    <location>
        <begin position="219"/>
        <end position="232"/>
    </location>
</feature>
<feature type="compositionally biased region" description="Basic and acidic residues" evidence="1">
    <location>
        <begin position="183"/>
        <end position="192"/>
    </location>
</feature>
<evidence type="ECO:0000313" key="3">
    <source>
        <dbReference type="EMBL" id="KAG8445220.1"/>
    </source>
</evidence>
<evidence type="ECO:0000256" key="1">
    <source>
        <dbReference type="SAM" id="MobiDB-lite"/>
    </source>
</evidence>
<dbReference type="PANTHER" id="PTHR37456:SF6">
    <property type="entry name" value="COLLAGEN ALPHA-1(XXIII) CHAIN-LIKE ISOFORM X2"/>
    <property type="match status" value="1"/>
</dbReference>
<name>A0A8T2JPD2_9PIPI</name>
<feature type="region of interest" description="Disordered" evidence="1">
    <location>
        <begin position="171"/>
        <end position="314"/>
    </location>
</feature>
<dbReference type="EMBL" id="JAACNH010000004">
    <property type="protein sequence ID" value="KAG8445220.1"/>
    <property type="molecule type" value="Genomic_DNA"/>
</dbReference>
<dbReference type="OrthoDB" id="9948489at2759"/>
<evidence type="ECO:0000313" key="4">
    <source>
        <dbReference type="Proteomes" id="UP000812440"/>
    </source>
</evidence>
<evidence type="ECO:0000256" key="2">
    <source>
        <dbReference type="SAM" id="SignalP"/>
    </source>
</evidence>
<keyword evidence="2" id="KW-0732">Signal</keyword>
<gene>
    <name evidence="3" type="ORF">GDO86_010123</name>
</gene>
<organism evidence="3 4">
    <name type="scientific">Hymenochirus boettgeri</name>
    <name type="common">Congo dwarf clawed frog</name>
    <dbReference type="NCBI Taxonomy" id="247094"/>
    <lineage>
        <taxon>Eukaryota</taxon>
        <taxon>Metazoa</taxon>
        <taxon>Chordata</taxon>
        <taxon>Craniata</taxon>
        <taxon>Vertebrata</taxon>
        <taxon>Euteleostomi</taxon>
        <taxon>Amphibia</taxon>
        <taxon>Batrachia</taxon>
        <taxon>Anura</taxon>
        <taxon>Pipoidea</taxon>
        <taxon>Pipidae</taxon>
        <taxon>Pipinae</taxon>
        <taxon>Hymenochirus</taxon>
    </lineage>
</organism>
<dbReference type="PANTHER" id="PTHR37456">
    <property type="entry name" value="SI:CH211-266K2.1"/>
    <property type="match status" value="1"/>
</dbReference>
<keyword evidence="4" id="KW-1185">Reference proteome</keyword>